<protein>
    <submittedName>
        <fullName evidence="2">Uncharacterized protein</fullName>
    </submittedName>
</protein>
<gene>
    <name evidence="2" type="ORF">HRbin17_02461</name>
</gene>
<evidence type="ECO:0000313" key="2">
    <source>
        <dbReference type="EMBL" id="GBC99928.1"/>
    </source>
</evidence>
<comment type="caution">
    <text evidence="2">The sequence shown here is derived from an EMBL/GenBank/DDBJ whole genome shotgun (WGS) entry which is preliminary data.</text>
</comment>
<name>A0A2H5XFH4_9BACT</name>
<keyword evidence="1" id="KW-1133">Transmembrane helix</keyword>
<keyword evidence="1" id="KW-0812">Transmembrane</keyword>
<accession>A0A2H5XFH4</accession>
<evidence type="ECO:0000256" key="1">
    <source>
        <dbReference type="SAM" id="Phobius"/>
    </source>
</evidence>
<keyword evidence="1" id="KW-0472">Membrane</keyword>
<sequence>MRLCPFATSLGAFGKMRCTSIVVLTVIGFVAAVWGGAGKPTPKRAFVGAFTLDGATVEIALPQGNWVSAEQVRRECRFRGWRPPLTAAQMATLARALEAEFAVDLLAAAMQARKRWTALVVLRVVSADLQAIVHLTQERVPIAASSELPRVVEQVAGTSLAALPSRFATATVQVREGDRRVHLMAREGTWRKGTEVLLYRIVDGQPQPLATARLVTTHRAVDGTTWLLEAELTAPASVRGGDKAIAVFRLPAPFSRWQ</sequence>
<dbReference type="EMBL" id="BEHT01000043">
    <property type="protein sequence ID" value="GBC99928.1"/>
    <property type="molecule type" value="Genomic_DNA"/>
</dbReference>
<organism evidence="2 3">
    <name type="scientific">Candidatus Fervidibacter japonicus</name>
    <dbReference type="NCBI Taxonomy" id="2035412"/>
    <lineage>
        <taxon>Bacteria</taxon>
        <taxon>Candidatus Fervidibacterota</taxon>
        <taxon>Candidatus Fervidibacter</taxon>
    </lineage>
</organism>
<dbReference type="Proteomes" id="UP000236173">
    <property type="component" value="Unassembled WGS sequence"/>
</dbReference>
<reference evidence="3" key="1">
    <citation type="submission" date="2017-09" db="EMBL/GenBank/DDBJ databases">
        <title>Metaegenomics of thermophilic ammonia-oxidizing enrichment culture.</title>
        <authorList>
            <person name="Kato S."/>
            <person name="Suzuki K."/>
        </authorList>
    </citation>
    <scope>NUCLEOTIDE SEQUENCE [LARGE SCALE GENOMIC DNA]</scope>
</reference>
<dbReference type="AlphaFoldDB" id="A0A2H5XFH4"/>
<proteinExistence type="predicted"/>
<feature type="transmembrane region" description="Helical" evidence="1">
    <location>
        <begin position="21"/>
        <end position="37"/>
    </location>
</feature>
<evidence type="ECO:0000313" key="3">
    <source>
        <dbReference type="Proteomes" id="UP000236173"/>
    </source>
</evidence>